<evidence type="ECO:0000256" key="4">
    <source>
        <dbReference type="RuleBase" id="RU003719"/>
    </source>
</evidence>
<organism evidence="7 8">
    <name type="scientific">Actinopolymorpha rutila</name>
    <dbReference type="NCBI Taxonomy" id="446787"/>
    <lineage>
        <taxon>Bacteria</taxon>
        <taxon>Bacillati</taxon>
        <taxon>Actinomycetota</taxon>
        <taxon>Actinomycetes</taxon>
        <taxon>Propionibacteriales</taxon>
        <taxon>Actinopolymorphaceae</taxon>
        <taxon>Actinopolymorpha</taxon>
    </lineage>
</organism>
<dbReference type="PROSITE" id="PS00671">
    <property type="entry name" value="D_2_HYDROXYACID_DH_3"/>
    <property type="match status" value="1"/>
</dbReference>
<dbReference type="RefSeq" id="WP_179786399.1">
    <property type="nucleotide sequence ID" value="NZ_BAAARR010000022.1"/>
</dbReference>
<dbReference type="EMBL" id="JACBZH010000001">
    <property type="protein sequence ID" value="NYH88512.1"/>
    <property type="molecule type" value="Genomic_DNA"/>
</dbReference>
<evidence type="ECO:0000256" key="3">
    <source>
        <dbReference type="ARBA" id="ARBA00023027"/>
    </source>
</evidence>
<protein>
    <submittedName>
        <fullName evidence="7">Phosphoglycerate dehydrogenase-like enzyme</fullName>
    </submittedName>
</protein>
<dbReference type="InterPro" id="IPR050857">
    <property type="entry name" value="D-2-hydroxyacid_DH"/>
</dbReference>
<evidence type="ECO:0000256" key="2">
    <source>
        <dbReference type="ARBA" id="ARBA00023002"/>
    </source>
</evidence>
<gene>
    <name evidence="7" type="ORF">F4554_001150</name>
</gene>
<proteinExistence type="inferred from homology"/>
<evidence type="ECO:0000313" key="8">
    <source>
        <dbReference type="Proteomes" id="UP000579605"/>
    </source>
</evidence>
<feature type="domain" description="D-isomer specific 2-hydroxyacid dehydrogenase NAD-binding" evidence="6">
    <location>
        <begin position="123"/>
        <end position="297"/>
    </location>
</feature>
<dbReference type="FunFam" id="3.40.50.720:FF:000203">
    <property type="entry name" value="D-3-phosphoglycerate dehydrogenase (SerA)"/>
    <property type="match status" value="1"/>
</dbReference>
<dbReference type="GO" id="GO:0051287">
    <property type="term" value="F:NAD binding"/>
    <property type="evidence" value="ECO:0007669"/>
    <property type="project" value="InterPro"/>
</dbReference>
<accession>A0A852Z9I6</accession>
<name>A0A852Z9I6_9ACTN</name>
<dbReference type="InterPro" id="IPR006139">
    <property type="entry name" value="D-isomer_2_OHA_DH_cat_dom"/>
</dbReference>
<keyword evidence="8" id="KW-1185">Reference proteome</keyword>
<comment type="caution">
    <text evidence="7">The sequence shown here is derived from an EMBL/GenBank/DDBJ whole genome shotgun (WGS) entry which is preliminary data.</text>
</comment>
<dbReference type="InterPro" id="IPR029753">
    <property type="entry name" value="D-isomer_DH_CS"/>
</dbReference>
<reference evidence="7 8" key="1">
    <citation type="submission" date="2020-07" db="EMBL/GenBank/DDBJ databases">
        <title>Sequencing the genomes of 1000 actinobacteria strains.</title>
        <authorList>
            <person name="Klenk H.-P."/>
        </authorList>
    </citation>
    <scope>NUCLEOTIDE SEQUENCE [LARGE SCALE GENOMIC DNA]</scope>
    <source>
        <strain evidence="7 8">DSM 18448</strain>
    </source>
</reference>
<evidence type="ECO:0000259" key="6">
    <source>
        <dbReference type="Pfam" id="PF02826"/>
    </source>
</evidence>
<sequence>MTFRVGVTRDFRAPDGSIGWGDIGLSALEQVPGVEWEFLPADPCGERHGLDELPAEVVAAYDGLLVLTPRVSAASLTRADRLRIVARFGVGYDNVDVAACTDAGVVVTITPDGVRRPVAVSALALLLALTHRVRVKDQLVRTGRWQDKLDHLGVGVTGRTLGVVGWGNIGQEVSRVCAPLGMRRLAADPYADASAAARAGVELVDLDELLAHSDFVVLTCALTPQTRGLIDAERLAVMKPSAFLVNVARGPVVDQQALTRALTERRIAGAALDVFDPEPPSPDDPLLLLDNVLLAPHAIAWTDELALGNGRSAVQAILDVAAGRRPTHVVNPEAWAPPAPSEGADR</sequence>
<keyword evidence="2 4" id="KW-0560">Oxidoreductase</keyword>
<keyword evidence="3" id="KW-0520">NAD</keyword>
<dbReference type="SUPFAM" id="SSF52283">
    <property type="entry name" value="Formate/glycerate dehydrogenase catalytic domain-like"/>
    <property type="match status" value="1"/>
</dbReference>
<evidence type="ECO:0000259" key="5">
    <source>
        <dbReference type="Pfam" id="PF00389"/>
    </source>
</evidence>
<dbReference type="Pfam" id="PF02826">
    <property type="entry name" value="2-Hacid_dh_C"/>
    <property type="match status" value="1"/>
</dbReference>
<dbReference type="GO" id="GO:0016616">
    <property type="term" value="F:oxidoreductase activity, acting on the CH-OH group of donors, NAD or NADP as acceptor"/>
    <property type="evidence" value="ECO:0007669"/>
    <property type="project" value="InterPro"/>
</dbReference>
<dbReference type="Pfam" id="PF00389">
    <property type="entry name" value="2-Hacid_dh"/>
    <property type="match status" value="1"/>
</dbReference>
<dbReference type="PANTHER" id="PTHR42789">
    <property type="entry name" value="D-ISOMER SPECIFIC 2-HYDROXYACID DEHYDROGENASE FAMILY PROTEIN (AFU_ORTHOLOGUE AFUA_6G10090)"/>
    <property type="match status" value="1"/>
</dbReference>
<dbReference type="InterPro" id="IPR006140">
    <property type="entry name" value="D-isomer_DH_NAD-bd"/>
</dbReference>
<dbReference type="Proteomes" id="UP000579605">
    <property type="component" value="Unassembled WGS sequence"/>
</dbReference>
<dbReference type="PANTHER" id="PTHR42789:SF1">
    <property type="entry name" value="D-ISOMER SPECIFIC 2-HYDROXYACID DEHYDROGENASE FAMILY PROTEIN (AFU_ORTHOLOGUE AFUA_6G10090)"/>
    <property type="match status" value="1"/>
</dbReference>
<dbReference type="Gene3D" id="3.40.50.720">
    <property type="entry name" value="NAD(P)-binding Rossmann-like Domain"/>
    <property type="match status" value="2"/>
</dbReference>
<dbReference type="SUPFAM" id="SSF51735">
    <property type="entry name" value="NAD(P)-binding Rossmann-fold domains"/>
    <property type="match status" value="1"/>
</dbReference>
<dbReference type="AlphaFoldDB" id="A0A852Z9I6"/>
<dbReference type="InterPro" id="IPR036291">
    <property type="entry name" value="NAD(P)-bd_dom_sf"/>
</dbReference>
<comment type="similarity">
    <text evidence="1 4">Belongs to the D-isomer specific 2-hydroxyacid dehydrogenase family.</text>
</comment>
<evidence type="ECO:0000256" key="1">
    <source>
        <dbReference type="ARBA" id="ARBA00005854"/>
    </source>
</evidence>
<feature type="domain" description="D-isomer specific 2-hydroxyacid dehydrogenase catalytic" evidence="5">
    <location>
        <begin position="55"/>
        <end position="331"/>
    </location>
</feature>
<evidence type="ECO:0000313" key="7">
    <source>
        <dbReference type="EMBL" id="NYH88512.1"/>
    </source>
</evidence>